<dbReference type="Proteomes" id="UP000507470">
    <property type="component" value="Unassembled WGS sequence"/>
</dbReference>
<evidence type="ECO:0000256" key="2">
    <source>
        <dbReference type="ARBA" id="ARBA00012543"/>
    </source>
</evidence>
<keyword evidence="7 15" id="KW-1133">Transmembrane helix</keyword>
<feature type="transmembrane region" description="Helical" evidence="15">
    <location>
        <begin position="909"/>
        <end position="928"/>
    </location>
</feature>
<evidence type="ECO:0000256" key="13">
    <source>
        <dbReference type="SAM" id="Coils"/>
    </source>
</evidence>
<keyword evidence="16" id="KW-0732">Signal</keyword>
<name>A0A6J8DEP9_MYTCO</name>
<comment type="catalytic activity">
    <reaction evidence="12">
        <text>[(1-&gt;4)-N-acetyl-beta-D-glucosaminyl](n) + UDP-N-acetyl-alpha-D-glucosamine = [(1-&gt;4)-N-acetyl-beta-D-glucosaminyl](n+1) + UDP + H(+)</text>
        <dbReference type="Rhea" id="RHEA:16637"/>
        <dbReference type="Rhea" id="RHEA-COMP:9593"/>
        <dbReference type="Rhea" id="RHEA-COMP:9595"/>
        <dbReference type="ChEBI" id="CHEBI:15378"/>
        <dbReference type="ChEBI" id="CHEBI:17029"/>
        <dbReference type="ChEBI" id="CHEBI:57705"/>
        <dbReference type="ChEBI" id="CHEBI:58223"/>
        <dbReference type="EC" id="2.4.1.16"/>
    </reaction>
</comment>
<sequence>MLVTFLAVIAIFTSRGTDSMGTLKAIFNNGITTIHTVFGEQRIGYNPICQTQVPFLATIICITCEYLCYKTSKTVCVINCQRFGFSFPLVIVPIAVPFVIGGLMHHPDILKLDSCDLLFSDWCIKENGRLVENCMELLIAFVVLYMSNLLITRHAWQSNGRKNGETARIFISPFYCGLFPELSLLLNRRRNDDEYDIVHCNKKPDEKQNKRKKLYACCATMWHETGSEMKQLLTSILRLDRKQCINKFLKEEIKEDVETFDLEAHVFFDDAFQPEKDNKKEVNIYVKTFIHVLSEASSRVYDQQMEPTEGLMYKTPYGARIEWILPGENKLFVHLKDNEKIRNKKRWSQVMYMMYILKWKMLKEHGNEGIQEAAENTFLLALDGDIDFQPEAVLSLMRRLEKNDKLGAACGRIHPIGKGPMVWYQQFEYAISHWLQKATEHVIGCVLCSPGCFSLFRGSAILNHDVLETYTTIAEEARHCLQYDQGEDRWLCTLLLQKGWKIEYCAESDSYTFAPETFNEFYNQRRRWTPSTMANILEIIQDWQNVTESNENISFLYIVYQVLLFVSTILTPGTIFMIILGALIVGFETIPPWLALILNLLPVIVFILMCLYASTQRQLQMASILSCIYVIVMVVVMIGVVRDAILEGLCSTTTIFIIFVAGVFIISAVLHPKEFLCLIPGLLYFLAIPSMSMLMFLYSLGNLHVTSWGTRETKTESVDKEKPKPKPEKEETGYFCSLGKFVSCLFCPSNDYTKDEFLYSNLVKEMKRIVHKDEDTENSGPESAATNKTSSVNNEMQEKFKTDETTVKVSTDVDKDKEEIGTGKSEKDNIMNGKKKSKIDKSAKRTNLEDIYCLSVDESLQNINKDESKFWRKLIRKYLQPFDKKEPYIQEREKRLAGELVDLRNSVCLFVYLLNAILVTVMFGLTQVNAFKNSLTAGFSCGGKDISVVPIAILFSAVFGILLLIQFLCMLYHRFSTLVHITANTDLRSTEDEHIAEIMQKIADLATKRMKEKEEVLSDKSRKGVDMKRSVLKIEEKQYKNFKDMMNKNKEKLKSIQGSLYLKHQSTKEKIKEKWQLFLKEPKLKGIVEQAFEAGKMQNKVSPESTNESSKSNINDEVGSDSNV</sequence>
<evidence type="ECO:0000256" key="3">
    <source>
        <dbReference type="ARBA" id="ARBA00022475"/>
    </source>
</evidence>
<feature type="transmembrane region" description="Helical" evidence="15">
    <location>
        <begin position="948"/>
        <end position="972"/>
    </location>
</feature>
<gene>
    <name evidence="17" type="ORF">MCOR_39534</name>
</gene>
<dbReference type="GO" id="GO:0004100">
    <property type="term" value="F:chitin synthase activity"/>
    <property type="evidence" value="ECO:0007669"/>
    <property type="project" value="UniProtKB-EC"/>
</dbReference>
<dbReference type="SUPFAM" id="SSF53448">
    <property type="entry name" value="Nucleotide-diphospho-sugar transferases"/>
    <property type="match status" value="1"/>
</dbReference>
<dbReference type="CDD" id="cd04190">
    <property type="entry name" value="Chitin_synth_C"/>
    <property type="match status" value="1"/>
</dbReference>
<keyword evidence="5 17" id="KW-0808">Transferase</keyword>
<feature type="signal peptide" evidence="16">
    <location>
        <begin position="1"/>
        <end position="19"/>
    </location>
</feature>
<feature type="region of interest" description="Disordered" evidence="14">
    <location>
        <begin position="772"/>
        <end position="839"/>
    </location>
</feature>
<organism evidence="17 18">
    <name type="scientific">Mytilus coruscus</name>
    <name type="common">Sea mussel</name>
    <dbReference type="NCBI Taxonomy" id="42192"/>
    <lineage>
        <taxon>Eukaryota</taxon>
        <taxon>Metazoa</taxon>
        <taxon>Spiralia</taxon>
        <taxon>Lophotrochozoa</taxon>
        <taxon>Mollusca</taxon>
        <taxon>Bivalvia</taxon>
        <taxon>Autobranchia</taxon>
        <taxon>Pteriomorphia</taxon>
        <taxon>Mytilida</taxon>
        <taxon>Mytiloidea</taxon>
        <taxon>Mytilidae</taxon>
        <taxon>Mytilinae</taxon>
        <taxon>Mytilus</taxon>
    </lineage>
</organism>
<dbReference type="EMBL" id="CACVKT020007143">
    <property type="protein sequence ID" value="CAC5405892.1"/>
    <property type="molecule type" value="Genomic_DNA"/>
</dbReference>
<evidence type="ECO:0000256" key="9">
    <source>
        <dbReference type="ARBA" id="ARBA00023136"/>
    </source>
</evidence>
<evidence type="ECO:0000256" key="10">
    <source>
        <dbReference type="ARBA" id="ARBA00023180"/>
    </source>
</evidence>
<accession>A0A6J8DEP9</accession>
<evidence type="ECO:0000256" key="5">
    <source>
        <dbReference type="ARBA" id="ARBA00022679"/>
    </source>
</evidence>
<keyword evidence="3" id="KW-1003">Cell membrane</keyword>
<evidence type="ECO:0000256" key="8">
    <source>
        <dbReference type="ARBA" id="ARBA00023054"/>
    </source>
</evidence>
<dbReference type="PANTHER" id="PTHR22914:SF42">
    <property type="entry name" value="CHITIN SYNTHASE"/>
    <property type="match status" value="1"/>
</dbReference>
<feature type="transmembrane region" description="Helical" evidence="15">
    <location>
        <begin position="593"/>
        <end position="615"/>
    </location>
</feature>
<dbReference type="PANTHER" id="PTHR22914">
    <property type="entry name" value="CHITIN SYNTHASE"/>
    <property type="match status" value="1"/>
</dbReference>
<evidence type="ECO:0000256" key="15">
    <source>
        <dbReference type="SAM" id="Phobius"/>
    </source>
</evidence>
<evidence type="ECO:0000256" key="12">
    <source>
        <dbReference type="ARBA" id="ARBA00048014"/>
    </source>
</evidence>
<evidence type="ECO:0000256" key="11">
    <source>
        <dbReference type="ARBA" id="ARBA00046329"/>
    </source>
</evidence>
<evidence type="ECO:0000256" key="16">
    <source>
        <dbReference type="SAM" id="SignalP"/>
    </source>
</evidence>
<protein>
    <recommendedName>
        <fullName evidence="2">chitin synthase</fullName>
        <ecNumber evidence="2">2.4.1.16</ecNumber>
    </recommendedName>
</protein>
<feature type="transmembrane region" description="Helical" evidence="15">
    <location>
        <begin position="682"/>
        <end position="701"/>
    </location>
</feature>
<feature type="region of interest" description="Disordered" evidence="14">
    <location>
        <begin position="1094"/>
        <end position="1124"/>
    </location>
</feature>
<comment type="subcellular location">
    <subcellularLocation>
        <location evidence="1">Cell membrane</location>
        <topology evidence="1">Multi-pass membrane protein</topology>
    </subcellularLocation>
</comment>
<feature type="compositionally biased region" description="Polar residues" evidence="14">
    <location>
        <begin position="778"/>
        <end position="795"/>
    </location>
</feature>
<proteinExistence type="inferred from homology"/>
<reference evidence="17 18" key="1">
    <citation type="submission" date="2020-06" db="EMBL/GenBank/DDBJ databases">
        <authorList>
            <person name="Li R."/>
            <person name="Bekaert M."/>
        </authorList>
    </citation>
    <scope>NUCLEOTIDE SEQUENCE [LARGE SCALE GENOMIC DNA]</scope>
    <source>
        <strain evidence="18">wild</strain>
    </source>
</reference>
<feature type="transmembrane region" description="Helical" evidence="15">
    <location>
        <begin position="555"/>
        <end position="586"/>
    </location>
</feature>
<evidence type="ECO:0000256" key="6">
    <source>
        <dbReference type="ARBA" id="ARBA00022692"/>
    </source>
</evidence>
<feature type="transmembrane region" description="Helical" evidence="15">
    <location>
        <begin position="648"/>
        <end position="670"/>
    </location>
</feature>
<feature type="compositionally biased region" description="Polar residues" evidence="14">
    <location>
        <begin position="1099"/>
        <end position="1124"/>
    </location>
</feature>
<dbReference type="Pfam" id="PF03142">
    <property type="entry name" value="Chitin_synth_2"/>
    <property type="match status" value="1"/>
</dbReference>
<feature type="transmembrane region" description="Helical" evidence="15">
    <location>
        <begin position="83"/>
        <end position="104"/>
    </location>
</feature>
<dbReference type="AlphaFoldDB" id="A0A6J8DEP9"/>
<comment type="similarity">
    <text evidence="11">Belongs to the chitin synthase family. Class IV subfamily.</text>
</comment>
<evidence type="ECO:0000256" key="1">
    <source>
        <dbReference type="ARBA" id="ARBA00004651"/>
    </source>
</evidence>
<evidence type="ECO:0000256" key="14">
    <source>
        <dbReference type="SAM" id="MobiDB-lite"/>
    </source>
</evidence>
<feature type="transmembrane region" description="Helical" evidence="15">
    <location>
        <begin position="621"/>
        <end position="641"/>
    </location>
</feature>
<keyword evidence="10" id="KW-0325">Glycoprotein</keyword>
<keyword evidence="9 15" id="KW-0472">Membrane</keyword>
<feature type="chain" id="PRO_5027050435" description="chitin synthase" evidence="16">
    <location>
        <begin position="20"/>
        <end position="1124"/>
    </location>
</feature>
<dbReference type="GO" id="GO:0006031">
    <property type="term" value="P:chitin biosynthetic process"/>
    <property type="evidence" value="ECO:0007669"/>
    <property type="project" value="TreeGrafter"/>
</dbReference>
<evidence type="ECO:0000313" key="17">
    <source>
        <dbReference type="EMBL" id="CAC5405892.1"/>
    </source>
</evidence>
<evidence type="ECO:0000256" key="4">
    <source>
        <dbReference type="ARBA" id="ARBA00022676"/>
    </source>
</evidence>
<keyword evidence="18" id="KW-1185">Reference proteome</keyword>
<feature type="compositionally biased region" description="Basic and acidic residues" evidence="14">
    <location>
        <begin position="796"/>
        <end position="829"/>
    </location>
</feature>
<keyword evidence="6 15" id="KW-0812">Transmembrane</keyword>
<keyword evidence="4 17" id="KW-0328">Glycosyltransferase</keyword>
<dbReference type="InterPro" id="IPR029044">
    <property type="entry name" value="Nucleotide-diphossugar_trans"/>
</dbReference>
<dbReference type="GO" id="GO:0005886">
    <property type="term" value="C:plasma membrane"/>
    <property type="evidence" value="ECO:0007669"/>
    <property type="project" value="UniProtKB-SubCell"/>
</dbReference>
<dbReference type="OrthoDB" id="370884at2759"/>
<dbReference type="Gene3D" id="3.90.550.10">
    <property type="entry name" value="Spore Coat Polysaccharide Biosynthesis Protein SpsA, Chain A"/>
    <property type="match status" value="1"/>
</dbReference>
<evidence type="ECO:0000256" key="7">
    <source>
        <dbReference type="ARBA" id="ARBA00022989"/>
    </source>
</evidence>
<dbReference type="InterPro" id="IPR004835">
    <property type="entry name" value="Chitin_synth"/>
</dbReference>
<feature type="coiled-coil region" evidence="13">
    <location>
        <begin position="995"/>
        <end position="1052"/>
    </location>
</feature>
<dbReference type="EC" id="2.4.1.16" evidence="2"/>
<evidence type="ECO:0000313" key="18">
    <source>
        <dbReference type="Proteomes" id="UP000507470"/>
    </source>
</evidence>
<keyword evidence="8 13" id="KW-0175">Coiled coil</keyword>
<dbReference type="FunFam" id="3.90.550.10:FF:000139">
    <property type="entry name" value="Chitin synthase 8"/>
    <property type="match status" value="1"/>
</dbReference>